<keyword evidence="1" id="KW-1133">Transmembrane helix</keyword>
<dbReference type="EMBL" id="JBGBPQ010000030">
    <property type="protein sequence ID" value="KAL1496031.1"/>
    <property type="molecule type" value="Genomic_DNA"/>
</dbReference>
<sequence length="221" mass="23413">MVDALGGGTGEIHEDKVDCGDGRGGGCAGRNKVEVVLHLKAGVVARGCGDERGAWVMDETVLGFLLAGEASSKEAGIGMAFAFFAFYSAMGLILARRFGWGWSFALIECRTSAMFAFWYPFADSLEVVPGFADDGPLGALIIVTIALAFTCLIGLIARWVDQFAAHDLPAAKGESSARGLRKGRLMVSRRWLLLTQPRAPCASLDGGPPQLQCGAMIARNI</sequence>
<proteinExistence type="predicted"/>
<evidence type="ECO:0000313" key="3">
    <source>
        <dbReference type="Proteomes" id="UP001515480"/>
    </source>
</evidence>
<protein>
    <submittedName>
        <fullName evidence="2">Uncharacterized protein</fullName>
    </submittedName>
</protein>
<feature type="transmembrane region" description="Helical" evidence="1">
    <location>
        <begin position="102"/>
        <end position="119"/>
    </location>
</feature>
<gene>
    <name evidence="2" type="ORF">AB1Y20_014664</name>
</gene>
<evidence type="ECO:0000313" key="2">
    <source>
        <dbReference type="EMBL" id="KAL1496031.1"/>
    </source>
</evidence>
<comment type="caution">
    <text evidence="2">The sequence shown here is derived from an EMBL/GenBank/DDBJ whole genome shotgun (WGS) entry which is preliminary data.</text>
</comment>
<feature type="transmembrane region" description="Helical" evidence="1">
    <location>
        <begin position="139"/>
        <end position="160"/>
    </location>
</feature>
<feature type="transmembrane region" description="Helical" evidence="1">
    <location>
        <begin position="75"/>
        <end position="95"/>
    </location>
</feature>
<reference evidence="2 3" key="1">
    <citation type="journal article" date="2024" name="Science">
        <title>Giant polyketide synthase enzymes in the biosynthesis of giant marine polyether toxins.</title>
        <authorList>
            <person name="Fallon T.R."/>
            <person name="Shende V.V."/>
            <person name="Wierzbicki I.H."/>
            <person name="Pendleton A.L."/>
            <person name="Watervoot N.F."/>
            <person name="Auber R.P."/>
            <person name="Gonzalez D.J."/>
            <person name="Wisecaver J.H."/>
            <person name="Moore B.S."/>
        </authorList>
    </citation>
    <scope>NUCLEOTIDE SEQUENCE [LARGE SCALE GENOMIC DNA]</scope>
    <source>
        <strain evidence="2 3">12B1</strain>
    </source>
</reference>
<keyword evidence="3" id="KW-1185">Reference proteome</keyword>
<organism evidence="2 3">
    <name type="scientific">Prymnesium parvum</name>
    <name type="common">Toxic golden alga</name>
    <dbReference type="NCBI Taxonomy" id="97485"/>
    <lineage>
        <taxon>Eukaryota</taxon>
        <taxon>Haptista</taxon>
        <taxon>Haptophyta</taxon>
        <taxon>Prymnesiophyceae</taxon>
        <taxon>Prymnesiales</taxon>
        <taxon>Prymnesiaceae</taxon>
        <taxon>Prymnesium</taxon>
    </lineage>
</organism>
<dbReference type="AlphaFoldDB" id="A0AB34IBG6"/>
<name>A0AB34IBG6_PRYPA</name>
<accession>A0AB34IBG6</accession>
<dbReference type="Proteomes" id="UP001515480">
    <property type="component" value="Unassembled WGS sequence"/>
</dbReference>
<keyword evidence="1" id="KW-0812">Transmembrane</keyword>
<keyword evidence="1" id="KW-0472">Membrane</keyword>
<evidence type="ECO:0000256" key="1">
    <source>
        <dbReference type="SAM" id="Phobius"/>
    </source>
</evidence>